<comment type="domain">
    <text evidence="6">Has three domains with a flexible linker between the domains II and III and assumes an 'L' shape. Domain III is highly mobile and contacts RuvB.</text>
</comment>
<dbReference type="Pfam" id="PF01330">
    <property type="entry name" value="RuvA_N"/>
    <property type="match status" value="1"/>
</dbReference>
<dbReference type="SUPFAM" id="SSF46929">
    <property type="entry name" value="DNA helicase RuvA subunit, C-terminal domain"/>
    <property type="match status" value="1"/>
</dbReference>
<protein>
    <recommendedName>
        <fullName evidence="6">Holliday junction branch migration complex subunit RuvA</fullName>
    </recommendedName>
</protein>
<evidence type="ECO:0000256" key="3">
    <source>
        <dbReference type="ARBA" id="ARBA00023125"/>
    </source>
</evidence>
<evidence type="ECO:0000313" key="9">
    <source>
        <dbReference type="EMBL" id="SCM70070.1"/>
    </source>
</evidence>
<dbReference type="InterPro" id="IPR000085">
    <property type="entry name" value="RuvA"/>
</dbReference>
<dbReference type="GO" id="GO:0009378">
    <property type="term" value="F:four-way junction helicase activity"/>
    <property type="evidence" value="ECO:0007669"/>
    <property type="project" value="InterPro"/>
</dbReference>
<dbReference type="InterPro" id="IPR010994">
    <property type="entry name" value="RuvA_2-like"/>
</dbReference>
<evidence type="ECO:0000259" key="8">
    <source>
        <dbReference type="Pfam" id="PF07499"/>
    </source>
</evidence>
<keyword evidence="3 6" id="KW-0238">DNA-binding</keyword>
<dbReference type="GO" id="GO:0048476">
    <property type="term" value="C:Holliday junction resolvase complex"/>
    <property type="evidence" value="ECO:0007669"/>
    <property type="project" value="UniProtKB-UniRule"/>
</dbReference>
<sequence length="204" mass="22206">MIAYLEGRLAEIWGNACLLVTESGVGYEVALPAHTLSALPGRGEHLALYTSLAVREDALELFGFATFEERQTFEVLVSISKVGARTALSILSIYRPDDLRRIVFEEDVMALTRVSGIGKKTAQHVFLELKYKLKVDDAPQTAVLAATGQRPGSVFRDVLDGLANLGYAEDECAPMVKKLLLEEPDLDVTGALRAALKTLARGRS</sequence>
<dbReference type="InterPro" id="IPR036267">
    <property type="entry name" value="RuvA_C_sf"/>
</dbReference>
<dbReference type="GO" id="GO:0006281">
    <property type="term" value="P:DNA repair"/>
    <property type="evidence" value="ECO:0007669"/>
    <property type="project" value="UniProtKB-UniRule"/>
</dbReference>
<dbReference type="SUPFAM" id="SSF50249">
    <property type="entry name" value="Nucleic acid-binding proteins"/>
    <property type="match status" value="1"/>
</dbReference>
<dbReference type="SUPFAM" id="SSF47781">
    <property type="entry name" value="RuvA domain 2-like"/>
    <property type="match status" value="1"/>
</dbReference>
<dbReference type="Gene3D" id="2.40.50.140">
    <property type="entry name" value="Nucleic acid-binding proteins"/>
    <property type="match status" value="1"/>
</dbReference>
<dbReference type="GO" id="GO:0005524">
    <property type="term" value="F:ATP binding"/>
    <property type="evidence" value="ECO:0007669"/>
    <property type="project" value="InterPro"/>
</dbReference>
<dbReference type="EMBL" id="FMJC01000001">
    <property type="protein sequence ID" value="SCM70070.1"/>
    <property type="molecule type" value="Genomic_DNA"/>
</dbReference>
<dbReference type="GO" id="GO:0000400">
    <property type="term" value="F:four-way junction DNA binding"/>
    <property type="evidence" value="ECO:0007669"/>
    <property type="project" value="UniProtKB-UniRule"/>
</dbReference>
<comment type="caution">
    <text evidence="6">Lacks conserved residue(s) required for the propagation of feature annotation.</text>
</comment>
<dbReference type="InterPro" id="IPR013849">
    <property type="entry name" value="DNA_helicase_Holl-junc_RuvA_I"/>
</dbReference>
<dbReference type="CDD" id="cd14332">
    <property type="entry name" value="UBA_RuvA_C"/>
    <property type="match status" value="1"/>
</dbReference>
<dbReference type="NCBIfam" id="TIGR00084">
    <property type="entry name" value="ruvA"/>
    <property type="match status" value="1"/>
</dbReference>
<dbReference type="Pfam" id="PF07499">
    <property type="entry name" value="RuvA_C"/>
    <property type="match status" value="1"/>
</dbReference>
<evidence type="ECO:0000256" key="1">
    <source>
        <dbReference type="ARBA" id="ARBA00022490"/>
    </source>
</evidence>
<keyword evidence="2 6" id="KW-0227">DNA damage</keyword>
<accession>A0A212KXS3</accession>
<dbReference type="Gene3D" id="1.10.150.20">
    <property type="entry name" value="5' to 3' exonuclease, C-terminal subdomain"/>
    <property type="match status" value="1"/>
</dbReference>
<dbReference type="GO" id="GO:0005737">
    <property type="term" value="C:cytoplasm"/>
    <property type="evidence" value="ECO:0007669"/>
    <property type="project" value="UniProtKB-SubCell"/>
</dbReference>
<proteinExistence type="inferred from homology"/>
<dbReference type="GO" id="GO:0016787">
    <property type="term" value="F:hydrolase activity"/>
    <property type="evidence" value="ECO:0007669"/>
    <property type="project" value="UniProtKB-KW"/>
</dbReference>
<keyword evidence="9" id="KW-0347">Helicase</keyword>
<dbReference type="GO" id="GO:0009379">
    <property type="term" value="C:Holliday junction helicase complex"/>
    <property type="evidence" value="ECO:0007669"/>
    <property type="project" value="InterPro"/>
</dbReference>
<organism evidence="9">
    <name type="scientific">uncultured Desulfovibrio sp</name>
    <dbReference type="NCBI Taxonomy" id="167968"/>
    <lineage>
        <taxon>Bacteria</taxon>
        <taxon>Pseudomonadati</taxon>
        <taxon>Thermodesulfobacteriota</taxon>
        <taxon>Desulfovibrionia</taxon>
        <taxon>Desulfovibrionales</taxon>
        <taxon>Desulfovibrionaceae</taxon>
        <taxon>Desulfovibrio</taxon>
        <taxon>environmental samples</taxon>
    </lineage>
</organism>
<dbReference type="AlphaFoldDB" id="A0A212KXS3"/>
<keyword evidence="5 6" id="KW-0234">DNA repair</keyword>
<comment type="subcellular location">
    <subcellularLocation>
        <location evidence="6">Cytoplasm</location>
    </subcellularLocation>
</comment>
<dbReference type="InterPro" id="IPR012340">
    <property type="entry name" value="NA-bd_OB-fold"/>
</dbReference>
<dbReference type="HAMAP" id="MF_00031">
    <property type="entry name" value="DNA_HJ_migration_RuvA"/>
    <property type="match status" value="1"/>
</dbReference>
<reference evidence="9" key="1">
    <citation type="submission" date="2016-08" db="EMBL/GenBank/DDBJ databases">
        <authorList>
            <person name="Seilhamer J.J."/>
        </authorList>
    </citation>
    <scope>NUCLEOTIDE SEQUENCE</scope>
    <source>
        <strain evidence="9">86-1</strain>
    </source>
</reference>
<dbReference type="GO" id="GO:0006310">
    <property type="term" value="P:DNA recombination"/>
    <property type="evidence" value="ECO:0007669"/>
    <property type="project" value="UniProtKB-UniRule"/>
</dbReference>
<comment type="similarity">
    <text evidence="6">Belongs to the RuvA family.</text>
</comment>
<evidence type="ECO:0000256" key="2">
    <source>
        <dbReference type="ARBA" id="ARBA00022763"/>
    </source>
</evidence>
<evidence type="ECO:0000256" key="6">
    <source>
        <dbReference type="HAMAP-Rule" id="MF_00031"/>
    </source>
</evidence>
<comment type="function">
    <text evidence="6">The RuvA-RuvB-RuvC complex processes Holliday junction (HJ) DNA during genetic recombination and DNA repair, while the RuvA-RuvB complex plays an important role in the rescue of blocked DNA replication forks via replication fork reversal (RFR). RuvA specifically binds to HJ cruciform DNA, conferring on it an open structure. The RuvB hexamer acts as an ATP-dependent pump, pulling dsDNA into and through the RuvAB complex. HJ branch migration allows RuvC to scan DNA until it finds its consensus sequence, where it cleaves and resolves the cruciform DNA.</text>
</comment>
<evidence type="ECO:0000256" key="4">
    <source>
        <dbReference type="ARBA" id="ARBA00023172"/>
    </source>
</evidence>
<evidence type="ECO:0000259" key="7">
    <source>
        <dbReference type="Pfam" id="PF01330"/>
    </source>
</evidence>
<keyword evidence="4 6" id="KW-0233">DNA recombination</keyword>
<gene>
    <name evidence="6 9" type="primary">ruvA</name>
    <name evidence="9" type="ORF">KL86DES1_10168</name>
</gene>
<name>A0A212KXS3_9BACT</name>
<dbReference type="Pfam" id="PF14520">
    <property type="entry name" value="HHH_5"/>
    <property type="match status" value="1"/>
</dbReference>
<dbReference type="RefSeq" id="WP_179981576.1">
    <property type="nucleotide sequence ID" value="NZ_LT608333.1"/>
</dbReference>
<keyword evidence="9" id="KW-0067">ATP-binding</keyword>
<feature type="domain" description="DNA helicase Holliday junction RuvA type" evidence="7">
    <location>
        <begin position="1"/>
        <end position="63"/>
    </location>
</feature>
<comment type="subunit">
    <text evidence="6">Homotetramer. Forms an RuvA(8)-RuvB(12)-Holliday junction (HJ) complex. HJ DNA is sandwiched between 2 RuvA tetramers; dsDNA enters through RuvA and exits via RuvB. An RuvB hexamer assembles on each DNA strand where it exits the tetramer. Each RuvB hexamer is contacted by two RuvA subunits (via domain III) on 2 adjacent RuvB subunits; this complex drives branch migration. In the full resolvosome a probable DNA-RuvA(4)-RuvB(12)-RuvC(2) complex forms which resolves the HJ.</text>
</comment>
<keyword evidence="9" id="KW-0378">Hydrolase</keyword>
<feature type="domain" description="Holliday junction DNA helicase RuvA C-terminal" evidence="8">
    <location>
        <begin position="155"/>
        <end position="199"/>
    </location>
</feature>
<keyword evidence="9" id="KW-0547">Nucleotide-binding</keyword>
<evidence type="ECO:0000256" key="5">
    <source>
        <dbReference type="ARBA" id="ARBA00023204"/>
    </source>
</evidence>
<dbReference type="InterPro" id="IPR011114">
    <property type="entry name" value="RuvA_C"/>
</dbReference>
<keyword evidence="1 6" id="KW-0963">Cytoplasm</keyword>
<feature type="region of interest" description="Domain III" evidence="6">
    <location>
        <begin position="154"/>
        <end position="204"/>
    </location>
</feature>
<dbReference type="Gene3D" id="1.10.8.10">
    <property type="entry name" value="DNA helicase RuvA subunit, C-terminal domain"/>
    <property type="match status" value="1"/>
</dbReference>